<dbReference type="EMBL" id="MU155166">
    <property type="protein sequence ID" value="KAF9482382.1"/>
    <property type="molecule type" value="Genomic_DNA"/>
</dbReference>
<dbReference type="AlphaFoldDB" id="A0A9P5Z689"/>
<organism evidence="1 2">
    <name type="scientific">Pholiota conissans</name>
    <dbReference type="NCBI Taxonomy" id="109636"/>
    <lineage>
        <taxon>Eukaryota</taxon>
        <taxon>Fungi</taxon>
        <taxon>Dikarya</taxon>
        <taxon>Basidiomycota</taxon>
        <taxon>Agaricomycotina</taxon>
        <taxon>Agaricomycetes</taxon>
        <taxon>Agaricomycetidae</taxon>
        <taxon>Agaricales</taxon>
        <taxon>Agaricineae</taxon>
        <taxon>Strophariaceae</taxon>
        <taxon>Pholiota</taxon>
    </lineage>
</organism>
<evidence type="ECO:0000313" key="1">
    <source>
        <dbReference type="EMBL" id="KAF9482382.1"/>
    </source>
</evidence>
<sequence length="174" mass="19695">MSELLIQAFTYGSNQTRAEIVLRPVIPEEIRGKVVELTAWAKETIISMGLDLKHTDVWTCEICGEPARENKYDMVAWTHIAQPQVNLYIHHVCEAGNSPCSLILDRQSEHMTVLTGTRPNIAKHGKPDDVQFPLSASCLNCQEDRLAKAQLSRCGRCKLVRYVCILIREAKEYN</sequence>
<protein>
    <submittedName>
        <fullName evidence="1">Uncharacterized protein</fullName>
    </submittedName>
</protein>
<dbReference type="Proteomes" id="UP000807469">
    <property type="component" value="Unassembled WGS sequence"/>
</dbReference>
<accession>A0A9P5Z689</accession>
<keyword evidence="2" id="KW-1185">Reference proteome</keyword>
<proteinExistence type="predicted"/>
<dbReference type="OrthoDB" id="9922773at2759"/>
<evidence type="ECO:0000313" key="2">
    <source>
        <dbReference type="Proteomes" id="UP000807469"/>
    </source>
</evidence>
<gene>
    <name evidence="1" type="ORF">BDN70DRAFT_853413</name>
</gene>
<reference evidence="1" key="1">
    <citation type="submission" date="2020-11" db="EMBL/GenBank/DDBJ databases">
        <authorList>
            <consortium name="DOE Joint Genome Institute"/>
            <person name="Ahrendt S."/>
            <person name="Riley R."/>
            <person name="Andreopoulos W."/>
            <person name="Labutti K."/>
            <person name="Pangilinan J."/>
            <person name="Ruiz-Duenas F.J."/>
            <person name="Barrasa J.M."/>
            <person name="Sanchez-Garcia M."/>
            <person name="Camarero S."/>
            <person name="Miyauchi S."/>
            <person name="Serrano A."/>
            <person name="Linde D."/>
            <person name="Babiker R."/>
            <person name="Drula E."/>
            <person name="Ayuso-Fernandez I."/>
            <person name="Pacheco R."/>
            <person name="Padilla G."/>
            <person name="Ferreira P."/>
            <person name="Barriuso J."/>
            <person name="Kellner H."/>
            <person name="Castanera R."/>
            <person name="Alfaro M."/>
            <person name="Ramirez L."/>
            <person name="Pisabarro A.G."/>
            <person name="Kuo A."/>
            <person name="Tritt A."/>
            <person name="Lipzen A."/>
            <person name="He G."/>
            <person name="Yan M."/>
            <person name="Ng V."/>
            <person name="Cullen D."/>
            <person name="Martin F."/>
            <person name="Rosso M.-N."/>
            <person name="Henrissat B."/>
            <person name="Hibbett D."/>
            <person name="Martinez A.T."/>
            <person name="Grigoriev I.V."/>
        </authorList>
    </citation>
    <scope>NUCLEOTIDE SEQUENCE</scope>
    <source>
        <strain evidence="1">CIRM-BRFM 674</strain>
    </source>
</reference>
<comment type="caution">
    <text evidence="1">The sequence shown here is derived from an EMBL/GenBank/DDBJ whole genome shotgun (WGS) entry which is preliminary data.</text>
</comment>
<name>A0A9P5Z689_9AGAR</name>